<dbReference type="PROSITE" id="PS00019">
    <property type="entry name" value="ACTININ_1"/>
    <property type="match status" value="1"/>
</dbReference>
<feature type="region of interest" description="Disordered" evidence="6">
    <location>
        <begin position="1041"/>
        <end position="1089"/>
    </location>
</feature>
<dbReference type="Gene3D" id="1.10.418.10">
    <property type="entry name" value="Calponin-like domain"/>
    <property type="match status" value="2"/>
</dbReference>
<dbReference type="FunFam" id="1.10.418.10:FF:000050">
    <property type="entry name" value="nesprin-2 isoform X2"/>
    <property type="match status" value="1"/>
</dbReference>
<dbReference type="Pfam" id="PF25034">
    <property type="entry name" value="Spectrin_SYNE1"/>
    <property type="match status" value="1"/>
</dbReference>
<dbReference type="Bgee" id="ENSG00000054654">
    <property type="expression patterns" value="Expressed in ventricular zone and 204 other cell types or tissues"/>
</dbReference>
<name>A0A669KBG2_HUMAN</name>
<reference evidence="8 9" key="1">
    <citation type="journal article" date="2001" name="Nature">
        <title>Initial sequencing and analysis of the human genome.</title>
        <authorList>
            <consortium name="International Human Genome Sequencing Consortium"/>
            <person name="Lander E.S."/>
            <person name="Linton L.M."/>
            <person name="Birren B."/>
            <person name="Nusbaum C."/>
            <person name="Zody M.C."/>
            <person name="Baldwin J."/>
            <person name="Devon K."/>
            <person name="Dewar K."/>
            <person name="Doyle M."/>
            <person name="FitzHugh W."/>
            <person name="Funke R."/>
            <person name="Gage D."/>
            <person name="Harris K."/>
            <person name="Heaford A."/>
            <person name="Howland J."/>
            <person name="Kann L."/>
            <person name="Lehoczky J."/>
            <person name="LeVine R."/>
            <person name="McEwan P."/>
            <person name="McKernan K."/>
            <person name="Meldrim J."/>
            <person name="Mesirov J.P."/>
            <person name="Miranda C."/>
            <person name="Morris W."/>
            <person name="Naylor J."/>
            <person name="Raymond C."/>
            <person name="Rosetti M."/>
            <person name="Santos R."/>
            <person name="Sheridan A."/>
            <person name="Sougnez C."/>
            <person name="Stange-Thomann N."/>
            <person name="Stojanovic N."/>
            <person name="Subramanian A."/>
            <person name="Wyman D."/>
            <person name="Rogers J."/>
            <person name="Sulston J."/>
            <person name="Ainscough R."/>
            <person name="Beck S."/>
            <person name="Bentley D."/>
            <person name="Burton J."/>
            <person name="Clee C."/>
            <person name="Carter N."/>
            <person name="Coulson A."/>
            <person name="Deadman R."/>
            <person name="Deloukas P."/>
            <person name="Dunham A."/>
            <person name="Dunham I."/>
            <person name="Durbin R."/>
            <person name="French L."/>
            <person name="Grafham D."/>
            <person name="Gregory S."/>
            <person name="Hubbard T."/>
            <person name="Humphray S."/>
            <person name="Hunt A."/>
            <person name="Jones M."/>
            <person name="Lloyd C."/>
            <person name="McMurray A."/>
            <person name="Matthews L."/>
            <person name="Mercer S."/>
            <person name="Milne S."/>
            <person name="Mullikin J.C."/>
            <person name="Mungall A."/>
            <person name="Plumb R."/>
            <person name="Ross M."/>
            <person name="Shownkeen R."/>
            <person name="Sims S."/>
            <person name="Waterston R.H."/>
            <person name="Wilson R.K."/>
            <person name="Hillier L.W."/>
            <person name="McPherson J.D."/>
            <person name="Marra M.A."/>
            <person name="Mardis E.R."/>
            <person name="Fulton L.A."/>
            <person name="Chinwalla A.T."/>
            <person name="Pepin K.H."/>
            <person name="Gish W.R."/>
            <person name="Chissoe S.L."/>
            <person name="Wendl M.C."/>
            <person name="Delehaunty K.D."/>
            <person name="Miner T.L."/>
            <person name="Delehaunty A."/>
            <person name="Kramer J.B."/>
            <person name="Cook L.L."/>
            <person name="Fulton R.S."/>
            <person name="Johnson D.L."/>
            <person name="Minx P.J."/>
            <person name="Clifton S.W."/>
            <person name="Hawkins T."/>
            <person name="Branscomb E."/>
            <person name="Predki P."/>
            <person name="Richardson P."/>
            <person name="Wenning S."/>
            <person name="Slezak T."/>
            <person name="Doggett N."/>
            <person name="Cheng J.F."/>
            <person name="Olsen A."/>
            <person name="Lucas S."/>
            <person name="Elkin C."/>
            <person name="Uberbacher E."/>
            <person name="Frazier M."/>
            <person name="Gibbs R.A."/>
            <person name="Muzny D.M."/>
            <person name="Scherer S.E."/>
            <person name="Bouck J.B."/>
            <person name="Sodergren E.J."/>
            <person name="Worley K.C."/>
            <person name="Rives C.M."/>
            <person name="Gorrell J.H."/>
            <person name="Metzker M.L."/>
            <person name="Naylor S.L."/>
            <person name="Kucherlapati R.S."/>
            <person name="Nelson D.L."/>
            <person name="Weinstock G.M."/>
            <person name="Sakaki Y."/>
            <person name="Fujiyama A."/>
            <person name="Hattori M."/>
            <person name="Yada T."/>
            <person name="Toyoda A."/>
            <person name="Itoh T."/>
            <person name="Kawagoe C."/>
            <person name="Watanabe H."/>
            <person name="Totoki Y."/>
            <person name="Taylor T."/>
            <person name="Weissenbach J."/>
            <person name="Heilig R."/>
            <person name="Saurin W."/>
            <person name="Artiguenave F."/>
            <person name="Brottier P."/>
            <person name="Bruls T."/>
            <person name="Pelletier E."/>
            <person name="Robert C."/>
            <person name="Wincker P."/>
            <person name="Smith D.R."/>
            <person name="Doucette-Stamm L."/>
            <person name="Rubenfield M."/>
            <person name="Weinstock K."/>
            <person name="Lee H.M."/>
            <person name="Dubois J."/>
            <person name="Rosenthal A."/>
            <person name="Platzer M."/>
            <person name="Nyakatura G."/>
            <person name="Taudien S."/>
            <person name="Rump A."/>
            <person name="Yang H."/>
            <person name="Yu J."/>
            <person name="Wang J."/>
            <person name="Huang G."/>
            <person name="Gu J."/>
            <person name="Hood L."/>
            <person name="Rowen L."/>
            <person name="Madan A."/>
            <person name="Qin S."/>
            <person name="Davis R.W."/>
            <person name="Federspiel N.A."/>
            <person name="Abola A.P."/>
            <person name="Proctor M.J."/>
            <person name="Myers R.M."/>
            <person name="Schmutz J."/>
            <person name="Dickson M."/>
            <person name="Grimwood J."/>
            <person name="Cox D.R."/>
            <person name="Olson M.V."/>
            <person name="Kaul R."/>
            <person name="Raymond C."/>
            <person name="Shimizu N."/>
            <person name="Kawasaki K."/>
            <person name="Minoshima S."/>
            <person name="Evans G.A."/>
            <person name="Athanasiou M."/>
            <person name="Schultz R."/>
            <person name="Roe B.A."/>
            <person name="Chen F."/>
            <person name="Pan H."/>
            <person name="Ramser J."/>
            <person name="Lehrach H."/>
            <person name="Reinhardt R."/>
            <person name="McCombie W.R."/>
            <person name="de la Bastide M."/>
            <person name="Dedhia N."/>
            <person name="Blocker H."/>
            <person name="Hornischer K."/>
            <person name="Nordsiek G."/>
            <person name="Agarwala R."/>
            <person name="Aravind L."/>
            <person name="Bailey J.A."/>
            <person name="Bateman A."/>
            <person name="Batzoglou S."/>
            <person name="Birney E."/>
            <person name="Bork P."/>
            <person name="Brown D.G."/>
            <person name="Burge C.B."/>
            <person name="Cerutti L."/>
            <person name="Chen H.C."/>
            <person name="Church D."/>
            <person name="Clamp M."/>
            <person name="Copley R.R."/>
            <person name="Doerks T."/>
            <person name="Eddy S.R."/>
            <person name="Eichler E.E."/>
            <person name="Furey T.S."/>
            <person name="Galagan J."/>
            <person name="Gilbert J.G."/>
            <person name="Harmon C."/>
            <person name="Hayashizaki Y."/>
            <person name="Haussler D."/>
            <person name="Hermjakob H."/>
            <person name="Hokamp K."/>
            <person name="Jang W."/>
            <person name="Johnson L.S."/>
            <person name="Jones T.A."/>
            <person name="Kasif S."/>
            <person name="Kaspryzk A."/>
            <person name="Kennedy S."/>
            <person name="Kent W.J."/>
            <person name="Kitts P."/>
            <person name="Koonin E.V."/>
            <person name="Korf I."/>
            <person name="Kulp D."/>
            <person name="Lancet D."/>
            <person name="Lowe T.M."/>
            <person name="McLysaght A."/>
            <person name="Mikkelsen T."/>
            <person name="Moran J.V."/>
            <person name="Mulder N."/>
            <person name="Pollara V.J."/>
            <person name="Ponting C.P."/>
            <person name="Schuler G."/>
            <person name="Schultz J."/>
            <person name="Slater G."/>
            <person name="Smit A.F."/>
            <person name="Stupka E."/>
            <person name="Szustakowski J."/>
            <person name="Thierry-Mieg D."/>
            <person name="Thierry-Mieg J."/>
            <person name="Wagner L."/>
            <person name="Wallis J."/>
            <person name="Wheeler R."/>
            <person name="Williams A."/>
            <person name="Wolf Y.I."/>
            <person name="Wolfe K.H."/>
            <person name="Yang S.P."/>
            <person name="Yeh R.F."/>
            <person name="Collins F."/>
            <person name="Guyer M.S."/>
            <person name="Peterson J."/>
            <person name="Felsenfeld A."/>
            <person name="Wetterstrand K.A."/>
            <person name="Patrinos A."/>
            <person name="Morgan M.J."/>
            <person name="de Jong P."/>
            <person name="Catanese J.J."/>
            <person name="Osoegawa K."/>
            <person name="Shizuya H."/>
            <person name="Choi S."/>
            <person name="Chen Y.J."/>
        </authorList>
    </citation>
    <scope>NUCLEOTIDE SEQUENCE [LARGE SCALE GENOMIC DNA]</scope>
</reference>
<accession>A0A669KBG2</accession>
<dbReference type="InterPro" id="IPR036872">
    <property type="entry name" value="CH_dom_sf"/>
</dbReference>
<feature type="domain" description="Calponin-homology (CH)" evidence="7">
    <location>
        <begin position="31"/>
        <end position="136"/>
    </location>
</feature>
<dbReference type="PANTHER" id="PTHR14514">
    <property type="entry name" value="PKA ANCHORING PROTEIN"/>
    <property type="match status" value="1"/>
</dbReference>
<dbReference type="HGNC" id="HGNC:17084">
    <property type="gene designation" value="SYNE2"/>
</dbReference>
<evidence type="ECO:0000259" key="7">
    <source>
        <dbReference type="PROSITE" id="PS50021"/>
    </source>
</evidence>
<dbReference type="EMBL" id="AL355094">
    <property type="status" value="NOT_ANNOTATED_CDS"/>
    <property type="molecule type" value="Genomic_DNA"/>
</dbReference>
<keyword evidence="9" id="KW-1185">Reference proteome</keyword>
<dbReference type="OrthoDB" id="18853at2759"/>
<dbReference type="AlphaFoldDB" id="A0A669KBG2"/>
<comment type="subcellular location">
    <subcellularLocation>
        <location evidence="1">Endomembrane system</location>
    </subcellularLocation>
</comment>
<dbReference type="Pfam" id="PF00307">
    <property type="entry name" value="CH"/>
    <property type="match status" value="2"/>
</dbReference>
<evidence type="ECO:0000313" key="9">
    <source>
        <dbReference type="Proteomes" id="UP000005640"/>
    </source>
</evidence>
<proteinExistence type="evidence at protein level"/>
<dbReference type="SMR" id="A0A669KBG2"/>
<dbReference type="SUPFAM" id="SSF47576">
    <property type="entry name" value="Calponin-homology domain, CH-domain"/>
    <property type="match status" value="1"/>
</dbReference>
<keyword evidence="2" id="KW-0597">Phosphoprotein</keyword>
<dbReference type="PROSITE" id="PS50021">
    <property type="entry name" value="CH"/>
    <property type="match status" value="2"/>
</dbReference>
<keyword evidence="10 11" id="KW-1267">Proteomics identification</keyword>
<reference evidence="8" key="4">
    <citation type="submission" date="2025-08" db="UniProtKB">
        <authorList>
            <consortium name="Ensembl"/>
        </authorList>
    </citation>
    <scope>IDENTIFICATION</scope>
</reference>
<keyword evidence="3" id="KW-0677">Repeat</keyword>
<gene>
    <name evidence="8" type="primary">SYNE2</name>
</gene>
<keyword evidence="4" id="KW-0472">Membrane</keyword>
<evidence type="ECO:0000256" key="6">
    <source>
        <dbReference type="SAM" id="MobiDB-lite"/>
    </source>
</evidence>
<dbReference type="Ensembl" id="ENST00000674144.1">
    <property type="protein sequence ID" value="ENSP00000501227.1"/>
    <property type="gene ID" value="ENSG00000054654.20"/>
</dbReference>
<feature type="compositionally biased region" description="Polar residues" evidence="6">
    <location>
        <begin position="1041"/>
        <end position="1059"/>
    </location>
</feature>
<dbReference type="InterPro" id="IPR001589">
    <property type="entry name" value="Actinin_actin-bd_CS"/>
</dbReference>
<evidence type="ECO:0007829" key="11">
    <source>
        <dbReference type="ProteomicsDB" id="A0A669KBG2"/>
    </source>
</evidence>
<dbReference type="FunFam" id="1.10.418.10:FF:000053">
    <property type="entry name" value="nesprin-2 isoform X3"/>
    <property type="match status" value="1"/>
</dbReference>
<sequence>MASSPELPTEDEQGSWGIDDLHISLQAEQEDTQKKAFTCWINSQLARHTSPSVISDLFTDIKKGHVLLDLLEVLSGQQLPRDKGSNTFQCRINIEHALTFLRNRSIKLINIHVTDIIDGNPSIILGLIWTIILHFHIEKLAQTLSCNYNQPSLDDVSVVDSSPASSPPAKKCSKVQARWQMSARKALLLWAQEQCATYESVNVTDFKSSWRNGMAFLAIIHALRPDLIDMKSVKHRSNKDNLREAFRIAEQELKIPRLLEPEDVDVVDPDEKSIMTYVAQFLQYSKDAPGTGEEAQGKVKDAMGWLTLQKEKLQKLLKDSENDTYFKKYNSLLSFMESFNEEKKSFLDVLSIKRDLDELDKDHLQLREAWDGLDHQINAWKIKLNYALPPPLHQTEAWLQEVEELMDEDLSASQDHSQAVTLIQEKMTLFKSLMDRFEHHSNILLTFENKDENHLPLVPPNKLEEMKRRINNILEKKFILLLEFHYYKCLVLGLVDEVKSKLDIWNIKYGSRESVELLLEDWHKFIEEKEFLARLDTSFQKCGEIYKNLAGECQNINKQYMMVKSDVCMYRKNIYNVKSTLQKVLACWATYVENLRLLRACFEETKKEEIKEVPFETLAQWNLEHATLNEAGNFLVEVSNDVVGSSISKELRRLNKRWRKLVSKTQLEMNLPLMIKKQDQPTFDNSGNILSKEEKATVEFSTDMSVELPENYNQNIKAGEKHEKENEEFTGQLKVAKDVEKLIGQVEIWEAEAKSVLDQDDVDTSMEESLKHLIAKGSMFDELMARSEDMLQMDIQNISSQESFQHVLTTGLQAKIQEAKEKVQINVVKLIAALKNLTDVSPDLDIRLKMEESQKELESYMMRAQQLLGQRESPGELISKHKEALIISNTKSLAKYLKAVEELKNNVTEDIKMSLEEKSRDVCAKWESLHHELSLYVQQLKIDIEKGKLSDNILKLEKQINKEKKLIRRGRTKGLIKEHEACFSEEGCLYQLNHHMEVLRELCEELPSQKSQQEVKRLLKDYEQKIERLLKCASEIHMTLQPTAGGTSKNEGTITTSENRGGDPHSEAPFAKSDNQPSTEKVLNVDNVF</sequence>
<dbReference type="CDD" id="cd21244">
    <property type="entry name" value="CH_SYNE2_rpt2"/>
    <property type="match status" value="1"/>
</dbReference>
<evidence type="ECO:0000256" key="3">
    <source>
        <dbReference type="ARBA" id="ARBA00022737"/>
    </source>
</evidence>
<dbReference type="MassIVE" id="A0A669KBG2"/>
<feature type="domain" description="Calponin-homology (CH)" evidence="7">
    <location>
        <begin position="181"/>
        <end position="286"/>
    </location>
</feature>
<dbReference type="InterPro" id="IPR057057">
    <property type="entry name" value="Spectrin_SYNE1"/>
</dbReference>
<evidence type="ECO:0000256" key="4">
    <source>
        <dbReference type="ARBA" id="ARBA00023136"/>
    </source>
</evidence>
<dbReference type="ExpressionAtlas" id="A0A669KBG2">
    <property type="expression patterns" value="baseline and differential"/>
</dbReference>
<dbReference type="PROSITE" id="PS00020">
    <property type="entry name" value="ACTININ_2"/>
    <property type="match status" value="1"/>
</dbReference>
<evidence type="ECO:0000313" key="8">
    <source>
        <dbReference type="Ensembl" id="ENSP00000501227.1"/>
    </source>
</evidence>
<evidence type="ECO:0000256" key="2">
    <source>
        <dbReference type="ARBA" id="ARBA00022553"/>
    </source>
</evidence>
<dbReference type="PANTHER" id="PTHR14514:SF4">
    <property type="entry name" value="NESPRIN-2"/>
    <property type="match status" value="1"/>
</dbReference>
<dbReference type="SMART" id="SM00033">
    <property type="entry name" value="CH"/>
    <property type="match status" value="2"/>
</dbReference>
<dbReference type="EMBL" id="AL359235">
    <property type="status" value="NOT_ANNOTATED_CDS"/>
    <property type="molecule type" value="Genomic_DNA"/>
</dbReference>
<dbReference type="Proteomes" id="UP000005640">
    <property type="component" value="Chromosome 14"/>
</dbReference>
<keyword evidence="5" id="KW-0009">Actin-binding</keyword>
<evidence type="ECO:0000256" key="1">
    <source>
        <dbReference type="ARBA" id="ARBA00004308"/>
    </source>
</evidence>
<evidence type="ECO:0007829" key="10">
    <source>
        <dbReference type="PeptideAtlas" id="A0A669KBG2"/>
    </source>
</evidence>
<reference evidence="8" key="5">
    <citation type="submission" date="2025-09" db="UniProtKB">
        <authorList>
            <consortium name="Ensembl"/>
        </authorList>
    </citation>
    <scope>IDENTIFICATION</scope>
</reference>
<organism evidence="8 9">
    <name type="scientific">Homo sapiens</name>
    <name type="common">Human</name>
    <dbReference type="NCBI Taxonomy" id="9606"/>
    <lineage>
        <taxon>Eukaryota</taxon>
        <taxon>Metazoa</taxon>
        <taxon>Chordata</taxon>
        <taxon>Craniata</taxon>
        <taxon>Vertebrata</taxon>
        <taxon>Euteleostomi</taxon>
        <taxon>Mammalia</taxon>
        <taxon>Eutheria</taxon>
        <taxon>Euarchontoglires</taxon>
        <taxon>Primates</taxon>
        <taxon>Haplorrhini</taxon>
        <taxon>Catarrhini</taxon>
        <taxon>Hominidae</taxon>
        <taxon>Homo</taxon>
    </lineage>
</organism>
<dbReference type="GeneTree" id="ENSGT00940000154656"/>
<evidence type="ECO:0000256" key="5">
    <source>
        <dbReference type="ARBA" id="ARBA00023203"/>
    </source>
</evidence>
<dbReference type="CDD" id="cd21242">
    <property type="entry name" value="CH_SYNE2_rpt1"/>
    <property type="match status" value="1"/>
</dbReference>
<reference evidence="8 9" key="3">
    <citation type="journal article" date="2004" name="Nature">
        <title>Finishing the euchromatic sequence of the human genome.</title>
        <authorList>
            <consortium name="International Human Genome Sequencing Consortium"/>
        </authorList>
    </citation>
    <scope>NUCLEOTIDE SEQUENCE [LARGE SCALE GENOMIC DNA]</scope>
</reference>
<dbReference type="GO" id="GO:0003779">
    <property type="term" value="F:actin binding"/>
    <property type="evidence" value="ECO:0007669"/>
    <property type="project" value="UniProtKB-KW"/>
</dbReference>
<dbReference type="EMBL" id="AL162832">
    <property type="status" value="NOT_ANNOTATED_CDS"/>
    <property type="molecule type" value="Genomic_DNA"/>
</dbReference>
<dbReference type="EMBL" id="AL161670">
    <property type="status" value="NOT_ANNOTATED_CDS"/>
    <property type="molecule type" value="Genomic_DNA"/>
</dbReference>
<reference evidence="8 9" key="2">
    <citation type="journal article" date="2003" name="Nature">
        <title>The DNA sequence and analysis of human chromosome 14.</title>
        <authorList>
            <person name="Heilig R."/>
            <person name="Eckenberg R."/>
            <person name="Petit J.L."/>
            <person name="Fonknechten N."/>
            <person name="Da Silva C."/>
            <person name="Cattolico L."/>
            <person name="Levy M."/>
            <person name="Barbe V."/>
            <person name="de Berardinis V."/>
            <person name="Ureta-Vidal A."/>
            <person name="Pelletier E."/>
            <person name="Vico V."/>
            <person name="Anthouard V."/>
            <person name="Rowen L."/>
            <person name="Madan A."/>
            <person name="Qin S."/>
            <person name="Sun H."/>
            <person name="Du H."/>
            <person name="Pepin K."/>
            <person name="Artiguenave F."/>
            <person name="Robert C."/>
            <person name="Cruaud C."/>
            <person name="Bruls T."/>
            <person name="Jaillon O."/>
            <person name="Friedlander L."/>
            <person name="Samson G."/>
            <person name="Brottier P."/>
            <person name="Cure S."/>
            <person name="Segurens B."/>
            <person name="Aniere F."/>
            <person name="Samain S."/>
            <person name="Crespeau H."/>
            <person name="Abbasi N."/>
            <person name="Aiach N."/>
            <person name="Boscus D."/>
            <person name="Dickhoff R."/>
            <person name="Dors M."/>
            <person name="Dubois I."/>
            <person name="Friedman C."/>
            <person name="Gouyvenoux M."/>
            <person name="James R."/>
            <person name="Madan A."/>
            <person name="Mairey-Estrada B."/>
            <person name="Mangenot S."/>
            <person name="Martins N."/>
            <person name="Menard M."/>
            <person name="Oztas S."/>
            <person name="Ratcliffe A."/>
            <person name="Shaffer T."/>
            <person name="Trask B."/>
            <person name="Vacherie B."/>
            <person name="Bellemere C."/>
            <person name="Belser C."/>
            <person name="Besnard-Gonnet M."/>
            <person name="Bartol-Mavel D."/>
            <person name="Boutard M."/>
            <person name="Briez-Silla S."/>
            <person name="Combette S."/>
            <person name="Dufosse-Laurent V."/>
            <person name="Ferron C."/>
            <person name="Lechaplais C."/>
            <person name="Louesse C."/>
            <person name="Muselet D."/>
            <person name="Magdelenat G."/>
            <person name="Pateau E."/>
            <person name="Petit E."/>
            <person name="Sirvain-Trukniewicz P."/>
            <person name="Trybou A."/>
            <person name="Vega-Czarny N."/>
            <person name="Bataille E."/>
            <person name="Bluet E."/>
            <person name="Bordelais I."/>
            <person name="Dubois M."/>
            <person name="Dumont C."/>
            <person name="Guerin T."/>
            <person name="Haffray S."/>
            <person name="Hammadi R."/>
            <person name="Muanga J."/>
            <person name="Pellouin V."/>
            <person name="Robert D."/>
            <person name="Wunderle E."/>
            <person name="Gauguet G."/>
            <person name="Roy A."/>
            <person name="Sainte-Marthe L."/>
            <person name="Verdier J."/>
            <person name="Verdier-Discala C."/>
            <person name="Hillier L."/>
            <person name="Fulton L."/>
            <person name="McPherson J."/>
            <person name="Matsuda F."/>
            <person name="Wilson R."/>
            <person name="Scarpelli C."/>
            <person name="Gyapay G."/>
            <person name="Wincker P."/>
            <person name="Saurin W."/>
            <person name="Quetier F."/>
            <person name="Waterston R."/>
            <person name="Hood L."/>
            <person name="Weissenbach J."/>
        </authorList>
    </citation>
    <scope>NUCLEOTIDE SEQUENCE [LARGE SCALE GENOMIC DNA]</scope>
</reference>
<dbReference type="OpenTargets" id="ENSG00000054654"/>
<dbReference type="InterPro" id="IPR001715">
    <property type="entry name" value="CH_dom"/>
</dbReference>
<protein>
    <submittedName>
        <fullName evidence="8">Spectrin repeat containing nuclear envelope protein 2</fullName>
    </submittedName>
</protein>